<evidence type="ECO:0000313" key="7">
    <source>
        <dbReference type="Proteomes" id="UP000256388"/>
    </source>
</evidence>
<dbReference type="SUPFAM" id="SSF50486">
    <property type="entry name" value="FMT C-terminal domain-like"/>
    <property type="match status" value="1"/>
</dbReference>
<dbReference type="CDD" id="cd00540">
    <property type="entry name" value="AAG"/>
    <property type="match status" value="1"/>
</dbReference>
<dbReference type="Proteomes" id="UP000256388">
    <property type="component" value="Unassembled WGS sequence"/>
</dbReference>
<organism evidence="6 7">
    <name type="scientific">Pelolinea submarina</name>
    <dbReference type="NCBI Taxonomy" id="913107"/>
    <lineage>
        <taxon>Bacteria</taxon>
        <taxon>Bacillati</taxon>
        <taxon>Chloroflexota</taxon>
        <taxon>Anaerolineae</taxon>
        <taxon>Anaerolineales</taxon>
        <taxon>Anaerolineaceae</taxon>
        <taxon>Pelolinea</taxon>
    </lineage>
</organism>
<keyword evidence="7" id="KW-1185">Reference proteome</keyword>
<dbReference type="GO" id="GO:0003677">
    <property type="term" value="F:DNA binding"/>
    <property type="evidence" value="ECO:0007669"/>
    <property type="project" value="InterPro"/>
</dbReference>
<proteinExistence type="inferred from homology"/>
<keyword evidence="4 5" id="KW-0234">DNA repair</keyword>
<dbReference type="HAMAP" id="MF_00527">
    <property type="entry name" value="3MGH"/>
    <property type="match status" value="1"/>
</dbReference>
<dbReference type="FunFam" id="3.10.300.10:FF:000001">
    <property type="entry name" value="Putative 3-methyladenine DNA glycosylase"/>
    <property type="match status" value="1"/>
</dbReference>
<dbReference type="GO" id="GO:0006284">
    <property type="term" value="P:base-excision repair"/>
    <property type="evidence" value="ECO:0007669"/>
    <property type="project" value="InterPro"/>
</dbReference>
<dbReference type="EMBL" id="QUMS01000001">
    <property type="protein sequence ID" value="REG11553.1"/>
    <property type="molecule type" value="Genomic_DNA"/>
</dbReference>
<keyword evidence="3 5" id="KW-0378">Hydrolase</keyword>
<gene>
    <name evidence="6" type="ORF">DFR64_1445</name>
</gene>
<dbReference type="NCBIfam" id="NF002003">
    <property type="entry name" value="PRK00802.1-3"/>
    <property type="match status" value="1"/>
</dbReference>
<dbReference type="GO" id="GO:0003905">
    <property type="term" value="F:alkylbase DNA N-glycosylase activity"/>
    <property type="evidence" value="ECO:0007669"/>
    <property type="project" value="InterPro"/>
</dbReference>
<evidence type="ECO:0000256" key="3">
    <source>
        <dbReference type="ARBA" id="ARBA00022801"/>
    </source>
</evidence>
<evidence type="ECO:0000256" key="5">
    <source>
        <dbReference type="HAMAP-Rule" id="MF_00527"/>
    </source>
</evidence>
<dbReference type="PANTHER" id="PTHR10429:SF0">
    <property type="entry name" value="DNA-3-METHYLADENINE GLYCOSYLASE"/>
    <property type="match status" value="1"/>
</dbReference>
<accession>A0A347ZRG1</accession>
<evidence type="ECO:0000313" key="6">
    <source>
        <dbReference type="EMBL" id="REG11553.1"/>
    </source>
</evidence>
<dbReference type="NCBIfam" id="TIGR00567">
    <property type="entry name" value="3mg"/>
    <property type="match status" value="1"/>
</dbReference>
<name>A0A347ZRG1_9CHLR</name>
<dbReference type="OrthoDB" id="9794313at2"/>
<dbReference type="InterPro" id="IPR011034">
    <property type="entry name" value="Formyl_transferase-like_C_sf"/>
</dbReference>
<dbReference type="InterPro" id="IPR003180">
    <property type="entry name" value="MPG"/>
</dbReference>
<dbReference type="EC" id="3.2.2.-" evidence="5"/>
<comment type="similarity">
    <text evidence="1 5">Belongs to the DNA glycosylase MPG family.</text>
</comment>
<dbReference type="RefSeq" id="WP_116224678.1">
    <property type="nucleotide sequence ID" value="NZ_AP018437.1"/>
</dbReference>
<protein>
    <recommendedName>
        <fullName evidence="5">Putative 3-methyladenine DNA glycosylase</fullName>
        <ecNumber evidence="5">3.2.2.-</ecNumber>
    </recommendedName>
</protein>
<evidence type="ECO:0000256" key="2">
    <source>
        <dbReference type="ARBA" id="ARBA00022763"/>
    </source>
</evidence>
<comment type="caution">
    <text evidence="6">The sequence shown here is derived from an EMBL/GenBank/DDBJ whole genome shotgun (WGS) entry which is preliminary data.</text>
</comment>
<dbReference type="AlphaFoldDB" id="A0A347ZRG1"/>
<reference evidence="6 7" key="1">
    <citation type="submission" date="2018-08" db="EMBL/GenBank/DDBJ databases">
        <title>Genomic Encyclopedia of Type Strains, Phase IV (KMG-IV): sequencing the most valuable type-strain genomes for metagenomic binning, comparative biology and taxonomic classification.</title>
        <authorList>
            <person name="Goeker M."/>
        </authorList>
    </citation>
    <scope>NUCLEOTIDE SEQUENCE [LARGE SCALE GENOMIC DNA]</scope>
    <source>
        <strain evidence="6 7">DSM 23923</strain>
    </source>
</reference>
<evidence type="ECO:0000256" key="1">
    <source>
        <dbReference type="ARBA" id="ARBA00009232"/>
    </source>
</evidence>
<keyword evidence="2 5" id="KW-0227">DNA damage</keyword>
<sequence length="203" mass="22732">MASQTLLKREFYLQPVQEAARALLGQRLVRLIGGKRISGIILETEAYDGESDQACHARSGRTARNDMMYAQGGRAYVYFTYGMHWMLNCVCGPADYPAAVLLRAMLPLEGLDFIAERRAGIAEKLWCDGPAKLTKALAIEREQNGVDLCGRQDGLFIEQGLEIPEEIIQRTPRIGIQYSGEPWVSLPWRFVVSAEAVRSRLNI</sequence>
<evidence type="ECO:0000256" key="4">
    <source>
        <dbReference type="ARBA" id="ARBA00023204"/>
    </source>
</evidence>
<dbReference type="PANTHER" id="PTHR10429">
    <property type="entry name" value="DNA-3-METHYLADENINE GLYCOSYLASE"/>
    <property type="match status" value="1"/>
</dbReference>
<dbReference type="Gene3D" id="3.10.300.10">
    <property type="entry name" value="Methylpurine-DNA glycosylase (MPG)"/>
    <property type="match status" value="1"/>
</dbReference>
<dbReference type="InterPro" id="IPR036995">
    <property type="entry name" value="MPG_sf"/>
</dbReference>
<dbReference type="Pfam" id="PF02245">
    <property type="entry name" value="Pur_DNA_glyco"/>
    <property type="match status" value="1"/>
</dbReference>